<evidence type="ECO:0000313" key="4">
    <source>
        <dbReference type="Proteomes" id="UP000010798"/>
    </source>
</evidence>
<protein>
    <submittedName>
        <fullName evidence="3">TadE-like protein</fullName>
    </submittedName>
</protein>
<keyword evidence="1" id="KW-0472">Membrane</keyword>
<evidence type="ECO:0000256" key="1">
    <source>
        <dbReference type="SAM" id="Phobius"/>
    </source>
</evidence>
<feature type="domain" description="TadE-like" evidence="2">
    <location>
        <begin position="12"/>
        <end position="54"/>
    </location>
</feature>
<evidence type="ECO:0000313" key="3">
    <source>
        <dbReference type="EMBL" id="AGA30983.1"/>
    </source>
</evidence>
<proteinExistence type="predicted"/>
<feature type="transmembrane region" description="Helical" evidence="1">
    <location>
        <begin position="12"/>
        <end position="33"/>
    </location>
</feature>
<dbReference type="EMBL" id="CP003364">
    <property type="protein sequence ID" value="AGA30983.1"/>
    <property type="molecule type" value="Genomic_DNA"/>
</dbReference>
<dbReference type="Proteomes" id="UP000010798">
    <property type="component" value="Chromosome"/>
</dbReference>
<dbReference type="STRING" id="886293.Sinac_6927"/>
<dbReference type="Pfam" id="PF07811">
    <property type="entry name" value="TadE"/>
    <property type="match status" value="1"/>
</dbReference>
<dbReference type="InterPro" id="IPR012495">
    <property type="entry name" value="TadE-like_dom"/>
</dbReference>
<gene>
    <name evidence="3" type="ordered locus">Sinac_6927</name>
</gene>
<keyword evidence="1" id="KW-1133">Transmembrane helix</keyword>
<dbReference type="OrthoDB" id="278387at2"/>
<keyword evidence="4" id="KW-1185">Reference proteome</keyword>
<reference evidence="3 4" key="1">
    <citation type="submission" date="2012-02" db="EMBL/GenBank/DDBJ databases">
        <title>Complete sequence of chromosome of Singulisphaera acidiphila DSM 18658.</title>
        <authorList>
            <consortium name="US DOE Joint Genome Institute (JGI-PGF)"/>
            <person name="Lucas S."/>
            <person name="Copeland A."/>
            <person name="Lapidus A."/>
            <person name="Glavina del Rio T."/>
            <person name="Dalin E."/>
            <person name="Tice H."/>
            <person name="Bruce D."/>
            <person name="Goodwin L."/>
            <person name="Pitluck S."/>
            <person name="Peters L."/>
            <person name="Ovchinnikova G."/>
            <person name="Chertkov O."/>
            <person name="Kyrpides N."/>
            <person name="Mavromatis K."/>
            <person name="Ivanova N."/>
            <person name="Brettin T."/>
            <person name="Detter J.C."/>
            <person name="Han C."/>
            <person name="Larimer F."/>
            <person name="Land M."/>
            <person name="Hauser L."/>
            <person name="Markowitz V."/>
            <person name="Cheng J.-F."/>
            <person name="Hugenholtz P."/>
            <person name="Woyke T."/>
            <person name="Wu D."/>
            <person name="Tindall B."/>
            <person name="Pomrenke H."/>
            <person name="Brambilla E."/>
            <person name="Klenk H.-P."/>
            <person name="Eisen J.A."/>
        </authorList>
    </citation>
    <scope>NUCLEOTIDE SEQUENCE [LARGE SCALE GENOMIC DNA]</scope>
    <source>
        <strain evidence="4">ATCC BAA-1392 / DSM 18658 / VKM B-2454 / MOB10</strain>
    </source>
</reference>
<name>L0DQ55_SINAD</name>
<sequence>MVHPRRRTKRRGAATLEMALALLPCMYFVSAILEYGRYEMARQLVINAARAGARMAVNSKRTAATSDIQAFVIQQLAGQGGAGLSVSIYKADASGNNNGVWTTALVGDPIAVQIQSTYSVMIPSFGILPQTMPLNAKAIVIAEAN</sequence>
<keyword evidence="1" id="KW-0812">Transmembrane</keyword>
<dbReference type="RefSeq" id="WP_015250055.1">
    <property type="nucleotide sequence ID" value="NC_019892.1"/>
</dbReference>
<accession>L0DQ55</accession>
<dbReference type="KEGG" id="saci:Sinac_6927"/>
<dbReference type="eggNOG" id="COG4961">
    <property type="taxonomic scope" value="Bacteria"/>
</dbReference>
<dbReference type="AlphaFoldDB" id="L0DQ55"/>
<dbReference type="HOGENOM" id="CLU_1785611_0_0_0"/>
<evidence type="ECO:0000259" key="2">
    <source>
        <dbReference type="Pfam" id="PF07811"/>
    </source>
</evidence>
<organism evidence="3 4">
    <name type="scientific">Singulisphaera acidiphila (strain ATCC BAA-1392 / DSM 18658 / VKM B-2454 / MOB10)</name>
    <dbReference type="NCBI Taxonomy" id="886293"/>
    <lineage>
        <taxon>Bacteria</taxon>
        <taxon>Pseudomonadati</taxon>
        <taxon>Planctomycetota</taxon>
        <taxon>Planctomycetia</taxon>
        <taxon>Isosphaerales</taxon>
        <taxon>Isosphaeraceae</taxon>
        <taxon>Singulisphaera</taxon>
    </lineage>
</organism>